<evidence type="ECO:0000313" key="22">
    <source>
        <dbReference type="Proteomes" id="UP000308917"/>
    </source>
</evidence>
<feature type="domain" description="3-dehydroquinate synthase N-terminal" evidence="19">
    <location>
        <begin position="84"/>
        <end position="196"/>
    </location>
</feature>
<comment type="cofactor">
    <cofactor evidence="2 18">
        <name>NAD(+)</name>
        <dbReference type="ChEBI" id="CHEBI:57540"/>
    </cofactor>
</comment>
<evidence type="ECO:0000259" key="20">
    <source>
        <dbReference type="Pfam" id="PF24621"/>
    </source>
</evidence>
<dbReference type="InterPro" id="IPR030963">
    <property type="entry name" value="DHQ_synth_fam"/>
</dbReference>
<dbReference type="AlphaFoldDB" id="A0A4S8FEH6"/>
<dbReference type="SUPFAM" id="SSF56796">
    <property type="entry name" value="Dehydroquinate synthase-like"/>
    <property type="match status" value="1"/>
</dbReference>
<comment type="subcellular location">
    <subcellularLocation>
        <location evidence="4 18">Cytoplasm</location>
    </subcellularLocation>
</comment>
<evidence type="ECO:0000256" key="1">
    <source>
        <dbReference type="ARBA" id="ARBA00001393"/>
    </source>
</evidence>
<proteinExistence type="inferred from homology"/>
<dbReference type="GO" id="GO:0008652">
    <property type="term" value="P:amino acid biosynthetic process"/>
    <property type="evidence" value="ECO:0007669"/>
    <property type="project" value="UniProtKB-KW"/>
</dbReference>
<keyword evidence="12 18" id="KW-0547">Nucleotide-binding</keyword>
<dbReference type="OrthoDB" id="9806583at2"/>
<dbReference type="GO" id="GO:0046872">
    <property type="term" value="F:metal ion binding"/>
    <property type="evidence" value="ECO:0007669"/>
    <property type="project" value="UniProtKB-KW"/>
</dbReference>
<feature type="binding site" evidence="18">
    <location>
        <position position="201"/>
    </location>
    <ligand>
        <name>Zn(2+)</name>
        <dbReference type="ChEBI" id="CHEBI:29105"/>
    </ligand>
</feature>
<evidence type="ECO:0000256" key="8">
    <source>
        <dbReference type="ARBA" id="ARBA00017684"/>
    </source>
</evidence>
<evidence type="ECO:0000256" key="18">
    <source>
        <dbReference type="HAMAP-Rule" id="MF_00110"/>
    </source>
</evidence>
<keyword evidence="16 18" id="KW-0456">Lyase</keyword>
<dbReference type="FunFam" id="3.40.50.1970:FF:000001">
    <property type="entry name" value="3-dehydroquinate synthase"/>
    <property type="match status" value="1"/>
</dbReference>
<dbReference type="PANTHER" id="PTHR43622">
    <property type="entry name" value="3-DEHYDROQUINATE SYNTHASE"/>
    <property type="match status" value="1"/>
</dbReference>
<evidence type="ECO:0000259" key="19">
    <source>
        <dbReference type="Pfam" id="PF01761"/>
    </source>
</evidence>
<evidence type="ECO:0000256" key="11">
    <source>
        <dbReference type="ARBA" id="ARBA00022723"/>
    </source>
</evidence>
<dbReference type="InterPro" id="IPR050071">
    <property type="entry name" value="Dehydroquinate_synthase"/>
</dbReference>
<dbReference type="HAMAP" id="MF_00110">
    <property type="entry name" value="DHQ_synthase"/>
    <property type="match status" value="1"/>
</dbReference>
<dbReference type="PIRSF" id="PIRSF001455">
    <property type="entry name" value="DHQ_synth"/>
    <property type="match status" value="1"/>
</dbReference>
<dbReference type="GO" id="GO:0009423">
    <property type="term" value="P:chorismate biosynthetic process"/>
    <property type="evidence" value="ECO:0007669"/>
    <property type="project" value="UniProtKB-UniRule"/>
</dbReference>
<feature type="binding site" evidence="18">
    <location>
        <begin position="146"/>
        <end position="147"/>
    </location>
    <ligand>
        <name>NAD(+)</name>
        <dbReference type="ChEBI" id="CHEBI:57540"/>
    </ligand>
</feature>
<reference evidence="21 22" key="1">
    <citation type="journal article" date="2015" name="Antonie Van Leeuwenhoek">
        <title>Lampropedia puyangensis sp. nov., isolated from symptomatic bark of Populus ? euramericana canker and emended description of Lampropedia hyalina (Ehrenberg 1832) Lee et al. 2004.</title>
        <authorList>
            <person name="Li Y."/>
            <person name="Wang T."/>
            <person name="Piao C.G."/>
            <person name="Wang L.F."/>
            <person name="Tian G.Z."/>
            <person name="Zhu T.H."/>
            <person name="Guo M.W."/>
        </authorList>
    </citation>
    <scope>NUCLEOTIDE SEQUENCE [LARGE SCALE GENOMIC DNA]</scope>
    <source>
        <strain evidence="21 22">2-bin</strain>
    </source>
</reference>
<evidence type="ECO:0000256" key="10">
    <source>
        <dbReference type="ARBA" id="ARBA00022605"/>
    </source>
</evidence>
<comment type="catalytic activity">
    <reaction evidence="1 18">
        <text>7-phospho-2-dehydro-3-deoxy-D-arabino-heptonate = 3-dehydroquinate + phosphate</text>
        <dbReference type="Rhea" id="RHEA:21968"/>
        <dbReference type="ChEBI" id="CHEBI:32364"/>
        <dbReference type="ChEBI" id="CHEBI:43474"/>
        <dbReference type="ChEBI" id="CHEBI:58394"/>
        <dbReference type="EC" id="4.2.3.4"/>
    </reaction>
</comment>
<evidence type="ECO:0000256" key="16">
    <source>
        <dbReference type="ARBA" id="ARBA00023239"/>
    </source>
</evidence>
<protein>
    <recommendedName>
        <fullName evidence="8 18">3-dehydroquinate synthase</fullName>
        <shortName evidence="18">DHQS</shortName>
        <ecNumber evidence="7 18">4.2.3.4</ecNumber>
    </recommendedName>
</protein>
<organism evidence="21 22">
    <name type="scientific">Lampropedia puyangensis</name>
    <dbReference type="NCBI Taxonomy" id="1330072"/>
    <lineage>
        <taxon>Bacteria</taxon>
        <taxon>Pseudomonadati</taxon>
        <taxon>Pseudomonadota</taxon>
        <taxon>Betaproteobacteria</taxon>
        <taxon>Burkholderiales</taxon>
        <taxon>Comamonadaceae</taxon>
        <taxon>Lampropedia</taxon>
    </lineage>
</organism>
<evidence type="ECO:0000313" key="21">
    <source>
        <dbReference type="EMBL" id="THU05461.1"/>
    </source>
</evidence>
<feature type="binding site" evidence="18">
    <location>
        <position position="168"/>
    </location>
    <ligand>
        <name>NAD(+)</name>
        <dbReference type="ChEBI" id="CHEBI:57540"/>
    </ligand>
</feature>
<evidence type="ECO:0000256" key="15">
    <source>
        <dbReference type="ARBA" id="ARBA00023141"/>
    </source>
</evidence>
<comment type="cofactor">
    <cofactor evidence="18">
        <name>Co(2+)</name>
        <dbReference type="ChEBI" id="CHEBI:48828"/>
    </cofactor>
    <cofactor evidence="18">
        <name>Zn(2+)</name>
        <dbReference type="ChEBI" id="CHEBI:29105"/>
    </cofactor>
    <text evidence="18">Binds 1 divalent metal cation per subunit. Can use either Co(2+) or Zn(2+).</text>
</comment>
<feature type="binding site" evidence="18">
    <location>
        <position position="264"/>
    </location>
    <ligand>
        <name>Zn(2+)</name>
        <dbReference type="ChEBI" id="CHEBI:29105"/>
    </ligand>
</feature>
<dbReference type="Pfam" id="PF24621">
    <property type="entry name" value="DHQS_C"/>
    <property type="match status" value="1"/>
</dbReference>
<evidence type="ECO:0000256" key="4">
    <source>
        <dbReference type="ARBA" id="ARBA00004496"/>
    </source>
</evidence>
<dbReference type="RefSeq" id="WP_136572170.1">
    <property type="nucleotide sequence ID" value="NZ_STFG01000001.1"/>
</dbReference>
<feature type="binding site" evidence="18">
    <location>
        <position position="281"/>
    </location>
    <ligand>
        <name>Zn(2+)</name>
        <dbReference type="ChEBI" id="CHEBI:29105"/>
    </ligand>
</feature>
<dbReference type="InterPro" id="IPR030960">
    <property type="entry name" value="DHQS/DOIS_N"/>
</dbReference>
<dbReference type="GO" id="GO:0003856">
    <property type="term" value="F:3-dehydroquinate synthase activity"/>
    <property type="evidence" value="ECO:0007669"/>
    <property type="project" value="UniProtKB-UniRule"/>
</dbReference>
<feature type="binding site" evidence="18">
    <location>
        <position position="159"/>
    </location>
    <ligand>
        <name>NAD(+)</name>
        <dbReference type="ChEBI" id="CHEBI:57540"/>
    </ligand>
</feature>
<feature type="binding site" evidence="18">
    <location>
        <begin position="122"/>
        <end position="126"/>
    </location>
    <ligand>
        <name>NAD(+)</name>
        <dbReference type="ChEBI" id="CHEBI:57540"/>
    </ligand>
</feature>
<gene>
    <name evidence="18 21" type="primary">aroB</name>
    <name evidence="21" type="ORF">E9531_02690</name>
</gene>
<dbReference type="PANTHER" id="PTHR43622:SF7">
    <property type="entry name" value="3-DEHYDROQUINATE SYNTHASE, CHLOROPLASTIC"/>
    <property type="match status" value="1"/>
</dbReference>
<dbReference type="InterPro" id="IPR056179">
    <property type="entry name" value="DHQS_C"/>
</dbReference>
<keyword evidence="13 18" id="KW-0862">Zinc</keyword>
<comment type="function">
    <text evidence="3 18">Catalyzes the conversion of 3-deoxy-D-arabino-heptulosonate 7-phosphate (DAHP) to dehydroquinate (DHQ).</text>
</comment>
<dbReference type="GO" id="GO:0005737">
    <property type="term" value="C:cytoplasm"/>
    <property type="evidence" value="ECO:0007669"/>
    <property type="project" value="UniProtKB-SubCell"/>
</dbReference>
<name>A0A4S8FEH6_9BURK</name>
<evidence type="ECO:0000256" key="2">
    <source>
        <dbReference type="ARBA" id="ARBA00001911"/>
    </source>
</evidence>
<evidence type="ECO:0000256" key="5">
    <source>
        <dbReference type="ARBA" id="ARBA00004661"/>
    </source>
</evidence>
<dbReference type="GO" id="GO:0009073">
    <property type="term" value="P:aromatic amino acid family biosynthetic process"/>
    <property type="evidence" value="ECO:0007669"/>
    <property type="project" value="UniProtKB-KW"/>
</dbReference>
<keyword evidence="9 18" id="KW-0963">Cytoplasm</keyword>
<dbReference type="CDD" id="cd08195">
    <property type="entry name" value="DHQS"/>
    <property type="match status" value="1"/>
</dbReference>
<evidence type="ECO:0000256" key="7">
    <source>
        <dbReference type="ARBA" id="ARBA00013031"/>
    </source>
</evidence>
<dbReference type="Proteomes" id="UP000308917">
    <property type="component" value="Unassembled WGS sequence"/>
</dbReference>
<dbReference type="NCBIfam" id="TIGR01357">
    <property type="entry name" value="aroB"/>
    <property type="match status" value="1"/>
</dbReference>
<feature type="domain" description="3-dehydroquinate synthase C-terminal" evidence="20">
    <location>
        <begin position="198"/>
        <end position="346"/>
    </location>
</feature>
<dbReference type="InterPro" id="IPR016037">
    <property type="entry name" value="DHQ_synth_AroB"/>
</dbReference>
<evidence type="ECO:0000256" key="17">
    <source>
        <dbReference type="ARBA" id="ARBA00023285"/>
    </source>
</evidence>
<comment type="pathway">
    <text evidence="5 18">Metabolic intermediate biosynthesis; chorismate biosynthesis; chorismate from D-erythrose 4-phosphate and phosphoenolpyruvate: step 2/7.</text>
</comment>
<keyword evidence="17 18" id="KW-0170">Cobalt</keyword>
<evidence type="ECO:0000256" key="6">
    <source>
        <dbReference type="ARBA" id="ARBA00005412"/>
    </source>
</evidence>
<keyword evidence="22" id="KW-1185">Reference proteome</keyword>
<evidence type="ECO:0000256" key="13">
    <source>
        <dbReference type="ARBA" id="ARBA00022833"/>
    </source>
</evidence>
<comment type="caution">
    <text evidence="21">The sequence shown here is derived from an EMBL/GenBank/DDBJ whole genome shotgun (WGS) entry which is preliminary data.</text>
</comment>
<dbReference type="Pfam" id="PF01761">
    <property type="entry name" value="DHQ_synthase"/>
    <property type="match status" value="1"/>
</dbReference>
<evidence type="ECO:0000256" key="9">
    <source>
        <dbReference type="ARBA" id="ARBA00022490"/>
    </source>
</evidence>
<evidence type="ECO:0000256" key="3">
    <source>
        <dbReference type="ARBA" id="ARBA00003485"/>
    </source>
</evidence>
<keyword evidence="14 18" id="KW-0520">NAD</keyword>
<dbReference type="UniPathway" id="UPA00053">
    <property type="reaction ID" value="UER00085"/>
</dbReference>
<feature type="binding site" evidence="18">
    <location>
        <begin position="88"/>
        <end position="93"/>
    </location>
    <ligand>
        <name>NAD(+)</name>
        <dbReference type="ChEBI" id="CHEBI:57540"/>
    </ligand>
</feature>
<dbReference type="GO" id="GO:0000166">
    <property type="term" value="F:nucleotide binding"/>
    <property type="evidence" value="ECO:0007669"/>
    <property type="project" value="UniProtKB-KW"/>
</dbReference>
<dbReference type="Gene3D" id="1.20.1090.10">
    <property type="entry name" value="Dehydroquinate synthase-like - alpha domain"/>
    <property type="match status" value="1"/>
</dbReference>
<dbReference type="Gene3D" id="3.40.50.1970">
    <property type="match status" value="1"/>
</dbReference>
<accession>A0A4S8FEH6</accession>
<dbReference type="EMBL" id="STFG01000001">
    <property type="protein sequence ID" value="THU05461.1"/>
    <property type="molecule type" value="Genomic_DNA"/>
</dbReference>
<sequence length="382" mass="41065">MTTATTASSFAQSDRAAIDVVQIDLAERSYPILIGQGESLWQEAHAHWPKGTSAVIVTNDTVAPLYAKALRQRLEGHYPKVIEVVLPDGEQYKNWETLNQIFDVLLGQAADRKAVLFALGGGVIGDMTGFAAACYMRGVPFVQVPTTLLAQVDSSVGGKTAINHPLGKNMIGAFYQPKLVVCDLDTLKTLPAAELSAGLGEVIKYGPIYDMAFFEWLEANVQALVAQDVEALRYAVRRSCEIKAAVVSADETESGLREILNFGHTFGHAIEAGKGYGAWLHGHAVAAGMVLASHLSTKLGYQQDAQFHARLVALLEQAGLPVQAPVLDATNNAQRYLDLMRVDKKSQGGAIRFVVLKPAGKAVTEKVDDAIVANLLNELITA</sequence>
<comment type="similarity">
    <text evidence="6 18">Belongs to the sugar phosphate cyclases superfamily. Dehydroquinate synthase family.</text>
</comment>
<evidence type="ECO:0000256" key="14">
    <source>
        <dbReference type="ARBA" id="ARBA00023027"/>
    </source>
</evidence>
<evidence type="ECO:0000256" key="12">
    <source>
        <dbReference type="ARBA" id="ARBA00022741"/>
    </source>
</evidence>
<keyword evidence="10 18" id="KW-0028">Amino-acid biosynthesis</keyword>
<feature type="binding site" evidence="18">
    <location>
        <begin position="186"/>
        <end position="189"/>
    </location>
    <ligand>
        <name>NAD(+)</name>
        <dbReference type="ChEBI" id="CHEBI:57540"/>
    </ligand>
</feature>
<keyword evidence="15 18" id="KW-0057">Aromatic amino acid biosynthesis</keyword>
<keyword evidence="11 18" id="KW-0479">Metal-binding</keyword>
<dbReference type="EC" id="4.2.3.4" evidence="7 18"/>